<dbReference type="PANTHER" id="PTHR43547">
    <property type="entry name" value="TWO-COMPONENT HISTIDINE KINASE"/>
    <property type="match status" value="1"/>
</dbReference>
<dbReference type="Pfam" id="PF12833">
    <property type="entry name" value="HTH_18"/>
    <property type="match status" value="1"/>
</dbReference>
<evidence type="ECO:0000259" key="13">
    <source>
        <dbReference type="PROSITE" id="PS01124"/>
    </source>
</evidence>
<dbReference type="Pfam" id="PF00072">
    <property type="entry name" value="Response_reg"/>
    <property type="match status" value="1"/>
</dbReference>
<dbReference type="InterPro" id="IPR011110">
    <property type="entry name" value="Reg_prop"/>
</dbReference>
<evidence type="ECO:0000256" key="11">
    <source>
        <dbReference type="PROSITE-ProRule" id="PRU00169"/>
    </source>
</evidence>
<keyword evidence="6" id="KW-0418">Kinase</keyword>
<evidence type="ECO:0000256" key="7">
    <source>
        <dbReference type="ARBA" id="ARBA00022840"/>
    </source>
</evidence>
<dbReference type="Gene3D" id="1.10.287.130">
    <property type="match status" value="1"/>
</dbReference>
<dbReference type="Gene3D" id="3.30.565.10">
    <property type="entry name" value="Histidine kinase-like ATPase, C-terminal domain"/>
    <property type="match status" value="1"/>
</dbReference>
<dbReference type="Pfam" id="PF07495">
    <property type="entry name" value="Y_Y_Y"/>
    <property type="match status" value="1"/>
</dbReference>
<dbReference type="SUPFAM" id="SSF63829">
    <property type="entry name" value="Calcium-dependent phosphotriesterase"/>
    <property type="match status" value="3"/>
</dbReference>
<dbReference type="Gene3D" id="2.130.10.10">
    <property type="entry name" value="YVTN repeat-like/Quinoprotein amine dehydrogenase"/>
    <property type="match status" value="2"/>
</dbReference>
<dbReference type="InterPro" id="IPR036890">
    <property type="entry name" value="HATPase_C_sf"/>
</dbReference>
<dbReference type="InterPro" id="IPR036097">
    <property type="entry name" value="HisK_dim/P_sf"/>
</dbReference>
<gene>
    <name evidence="16" type="ORF">GCM10007049_35630</name>
</gene>
<keyword evidence="3 11" id="KW-0597">Phosphoprotein</keyword>
<feature type="transmembrane region" description="Helical" evidence="12">
    <location>
        <begin position="820"/>
        <end position="841"/>
    </location>
</feature>
<evidence type="ECO:0000256" key="6">
    <source>
        <dbReference type="ARBA" id="ARBA00022777"/>
    </source>
</evidence>
<feature type="domain" description="Response regulatory" evidence="15">
    <location>
        <begin position="1137"/>
        <end position="1252"/>
    </location>
</feature>
<evidence type="ECO:0000256" key="3">
    <source>
        <dbReference type="ARBA" id="ARBA00022553"/>
    </source>
</evidence>
<evidence type="ECO:0000313" key="16">
    <source>
        <dbReference type="EMBL" id="GGZ39153.1"/>
    </source>
</evidence>
<name>A0A918UX09_9BACT</name>
<dbReference type="InterPro" id="IPR018060">
    <property type="entry name" value="HTH_AraC"/>
</dbReference>
<dbReference type="InterPro" id="IPR013783">
    <property type="entry name" value="Ig-like_fold"/>
</dbReference>
<feature type="domain" description="Histidine kinase" evidence="14">
    <location>
        <begin position="873"/>
        <end position="1090"/>
    </location>
</feature>
<dbReference type="PANTHER" id="PTHR43547:SF2">
    <property type="entry name" value="HYBRID SIGNAL TRANSDUCTION HISTIDINE KINASE C"/>
    <property type="match status" value="1"/>
</dbReference>
<dbReference type="InterPro" id="IPR003661">
    <property type="entry name" value="HisK_dim/P_dom"/>
</dbReference>
<dbReference type="Gene3D" id="3.40.50.2300">
    <property type="match status" value="1"/>
</dbReference>
<dbReference type="InterPro" id="IPR004358">
    <property type="entry name" value="Sig_transdc_His_kin-like_C"/>
</dbReference>
<dbReference type="GO" id="GO:0003700">
    <property type="term" value="F:DNA-binding transcription factor activity"/>
    <property type="evidence" value="ECO:0007669"/>
    <property type="project" value="InterPro"/>
</dbReference>
<dbReference type="RefSeq" id="WP_189458083.1">
    <property type="nucleotide sequence ID" value="NZ_BMWX01000008.1"/>
</dbReference>
<dbReference type="Pfam" id="PF02518">
    <property type="entry name" value="HATPase_c"/>
    <property type="match status" value="1"/>
</dbReference>
<evidence type="ECO:0000256" key="4">
    <source>
        <dbReference type="ARBA" id="ARBA00022679"/>
    </source>
</evidence>
<dbReference type="PRINTS" id="PR00344">
    <property type="entry name" value="BCTRLSENSOR"/>
</dbReference>
<dbReference type="SMART" id="SM00388">
    <property type="entry name" value="HisKA"/>
    <property type="match status" value="1"/>
</dbReference>
<keyword evidence="8" id="KW-0902">Two-component regulatory system</keyword>
<evidence type="ECO:0000259" key="15">
    <source>
        <dbReference type="PROSITE" id="PS50110"/>
    </source>
</evidence>
<dbReference type="PROSITE" id="PS01124">
    <property type="entry name" value="HTH_ARAC_FAMILY_2"/>
    <property type="match status" value="1"/>
</dbReference>
<dbReference type="InterPro" id="IPR005467">
    <property type="entry name" value="His_kinase_dom"/>
</dbReference>
<keyword evidence="17" id="KW-1185">Reference proteome</keyword>
<protein>
    <recommendedName>
        <fullName evidence="2">histidine kinase</fullName>
        <ecNumber evidence="2">2.7.13.3</ecNumber>
    </recommendedName>
</protein>
<dbReference type="SMART" id="SM00448">
    <property type="entry name" value="REC"/>
    <property type="match status" value="1"/>
</dbReference>
<comment type="catalytic activity">
    <reaction evidence="1">
        <text>ATP + protein L-histidine = ADP + protein N-phospho-L-histidine.</text>
        <dbReference type="EC" id="2.7.13.3"/>
    </reaction>
</comment>
<dbReference type="SUPFAM" id="SSF52172">
    <property type="entry name" value="CheY-like"/>
    <property type="match status" value="1"/>
</dbReference>
<evidence type="ECO:0000256" key="2">
    <source>
        <dbReference type="ARBA" id="ARBA00012438"/>
    </source>
</evidence>
<feature type="modified residue" description="4-aspartylphosphate" evidence="11">
    <location>
        <position position="1185"/>
    </location>
</feature>
<dbReference type="SUPFAM" id="SSF46689">
    <property type="entry name" value="Homeodomain-like"/>
    <property type="match status" value="1"/>
</dbReference>
<dbReference type="SUPFAM" id="SSF55874">
    <property type="entry name" value="ATPase domain of HSP90 chaperone/DNA topoisomerase II/histidine kinase"/>
    <property type="match status" value="1"/>
</dbReference>
<dbReference type="InterPro" id="IPR003594">
    <property type="entry name" value="HATPase_dom"/>
</dbReference>
<dbReference type="InterPro" id="IPR009057">
    <property type="entry name" value="Homeodomain-like_sf"/>
</dbReference>
<keyword evidence="5" id="KW-0547">Nucleotide-binding</keyword>
<evidence type="ECO:0000256" key="12">
    <source>
        <dbReference type="SAM" id="Phobius"/>
    </source>
</evidence>
<proteinExistence type="predicted"/>
<dbReference type="SMART" id="SM00387">
    <property type="entry name" value="HATPase_c"/>
    <property type="match status" value="1"/>
</dbReference>
<keyword evidence="4" id="KW-0808">Transferase</keyword>
<evidence type="ECO:0000256" key="9">
    <source>
        <dbReference type="ARBA" id="ARBA00023015"/>
    </source>
</evidence>
<dbReference type="EC" id="2.7.13.3" evidence="2"/>
<evidence type="ECO:0000256" key="8">
    <source>
        <dbReference type="ARBA" id="ARBA00023012"/>
    </source>
</evidence>
<dbReference type="Pfam" id="PF07494">
    <property type="entry name" value="Reg_prop"/>
    <property type="match status" value="3"/>
</dbReference>
<dbReference type="GO" id="GO:0043565">
    <property type="term" value="F:sequence-specific DNA binding"/>
    <property type="evidence" value="ECO:0007669"/>
    <property type="project" value="InterPro"/>
</dbReference>
<dbReference type="InterPro" id="IPR001789">
    <property type="entry name" value="Sig_transdc_resp-reg_receiver"/>
</dbReference>
<evidence type="ECO:0000313" key="17">
    <source>
        <dbReference type="Proteomes" id="UP000619457"/>
    </source>
</evidence>
<keyword evidence="12" id="KW-0472">Membrane</keyword>
<dbReference type="Gene3D" id="1.10.10.60">
    <property type="entry name" value="Homeodomain-like"/>
    <property type="match status" value="1"/>
</dbReference>
<organism evidence="16 17">
    <name type="scientific">Echinicola pacifica</name>
    <dbReference type="NCBI Taxonomy" id="346377"/>
    <lineage>
        <taxon>Bacteria</taxon>
        <taxon>Pseudomonadati</taxon>
        <taxon>Bacteroidota</taxon>
        <taxon>Cytophagia</taxon>
        <taxon>Cytophagales</taxon>
        <taxon>Cyclobacteriaceae</taxon>
        <taxon>Echinicola</taxon>
    </lineage>
</organism>
<feature type="domain" description="HTH araC/xylS-type" evidence="13">
    <location>
        <begin position="1282"/>
        <end position="1381"/>
    </location>
</feature>
<dbReference type="CDD" id="cd00082">
    <property type="entry name" value="HisKA"/>
    <property type="match status" value="1"/>
</dbReference>
<dbReference type="EMBL" id="BMWX01000008">
    <property type="protein sequence ID" value="GGZ39153.1"/>
    <property type="molecule type" value="Genomic_DNA"/>
</dbReference>
<dbReference type="PROSITE" id="PS50110">
    <property type="entry name" value="RESPONSE_REGULATORY"/>
    <property type="match status" value="1"/>
</dbReference>
<reference evidence="16" key="2">
    <citation type="submission" date="2020-09" db="EMBL/GenBank/DDBJ databases">
        <authorList>
            <person name="Sun Q."/>
            <person name="Kim S."/>
        </authorList>
    </citation>
    <scope>NUCLEOTIDE SEQUENCE</scope>
    <source>
        <strain evidence="16">KCTC 12368</strain>
    </source>
</reference>
<dbReference type="InterPro" id="IPR015943">
    <property type="entry name" value="WD40/YVTN_repeat-like_dom_sf"/>
</dbReference>
<keyword evidence="12" id="KW-0812">Transmembrane</keyword>
<comment type="caution">
    <text evidence="16">The sequence shown here is derived from an EMBL/GenBank/DDBJ whole genome shotgun (WGS) entry which is preliminary data.</text>
</comment>
<dbReference type="Pfam" id="PF00512">
    <property type="entry name" value="HisKA"/>
    <property type="match status" value="1"/>
</dbReference>
<evidence type="ECO:0000256" key="10">
    <source>
        <dbReference type="ARBA" id="ARBA00023163"/>
    </source>
</evidence>
<dbReference type="CDD" id="cd17574">
    <property type="entry name" value="REC_OmpR"/>
    <property type="match status" value="1"/>
</dbReference>
<dbReference type="InterPro" id="IPR011123">
    <property type="entry name" value="Y_Y_Y"/>
</dbReference>
<dbReference type="Proteomes" id="UP000619457">
    <property type="component" value="Unassembled WGS sequence"/>
</dbReference>
<evidence type="ECO:0000259" key="14">
    <source>
        <dbReference type="PROSITE" id="PS50109"/>
    </source>
</evidence>
<accession>A0A918UX09</accession>
<dbReference type="GO" id="GO:0005524">
    <property type="term" value="F:ATP binding"/>
    <property type="evidence" value="ECO:0007669"/>
    <property type="project" value="UniProtKB-KW"/>
</dbReference>
<dbReference type="SUPFAM" id="SSF47384">
    <property type="entry name" value="Homodimeric domain of signal transducing histidine kinase"/>
    <property type="match status" value="1"/>
</dbReference>
<keyword evidence="9" id="KW-0805">Transcription regulation</keyword>
<dbReference type="SMART" id="SM00342">
    <property type="entry name" value="HTH_ARAC"/>
    <property type="match status" value="1"/>
</dbReference>
<sequence length="1387" mass="158488">MNMVLQLMDQKIKITVPGILAFALLMLYHADLLAAETDTYPYPSRQISIADGLAHNGVTSLLKDKKGYYWIGTYDGLNRYDGSDFLTYRNTSEQNYFISNRVRTLAEDDRGNIWIGTDEGITIFNQKTESFFNLYTNAKQGQLNKGPIIRNLLVDHEQELILASSEQFGVLVFSADLEHIGNYLPPSLANSEDFVIFNMVKFQDASYLLSSSEGLFIFEPSSGEFQKILASAIPEATYILSLPSDQYLVTSSSGAMVIDHLSGDWKLKTRILSTESFNSVAYDERKRLWLGTINRGLRRVDNFQEVIQGGRPKVQTIDEERGFIRTSGIYTSANDGVWVTTFNHGVLRYDMYPSSFHKVSRKANSVERLQTNEVPNIAPFGQYAAYMTAHHGGEIVYDFVKGGFESLPASMPIRIQDEITGVYSNDRGEMWFKLRNNELTVLRPDGTYDTSPVAEGVTIPLGLRLVTMCEDDLGNIWVASTKDFYRFQLNQKREIIAVDKLTDHSFFRENAIYKIRTLYYDALFNFIWVGTDADGLFRVKLEESTALDDIQVDQYLSDPTDQSSLPSNFVTSIIRLPNGELYLGTERGGICKVLNNDAENLKFIRYSERNGLSNNVVKSILYDEDYNLWISTNIGLNRFNTKSQNIRVYKRSDGLPFEDFSYAAAKLADGTMIFSGITGICFFHPDDLRDDEPVPPFQFDKLTVSGKTILPGDTLEGRILLKESLTNTEQIDLQYDENVFSIDVNSLHYGNPENHYIKYQLRPINTQWIEVKSSQKSIYFSGLQPGVYTLHVMVSNSLNEWGNPRALTLVIHPPFWKTPLAYFAYSILLGLLVFGIIFTILRFQKLQHNIELHRLAKDAETRLNGAKLRFFSNISHEIKTPLTLLQGPVEYLCDRFKHDADVVDKLDLIHRQSRKISVLVDQVHDFQRAEANALKMHRSQFNFDQFIQRIYQDYHFITRQGDKKISVQGGESAIYVNADADKLEKVINNLLSNAIKFTNKGDTIRISYEQREQALLIAVADTGTGIPEEDQARVFDRFFQSSYNNSSSIGGSGIGLAFSKRLIEMHYGTIRLESQVNEGSTFYISLPIIDQDYSTTQDQQVQESELLRHEMEAEDLQKELKLDATPVDFTSNFDKAVLFVVEDNLEMQQYLASFLGQLFTVKCFNDGKECLEALEDEWPDLVLSDVMMPNINGFELTNQIKSNIKTSHIPVLLLTASQTEHDKLKGYEGGADAYVHKPFEKTHLLVRIEALLNSRYQIRKRFEIDLPLTITKEESNDHAFVDKLYSLIDKNLDNQDLDLNSFSKELYLNRTHFYQKVKALTGQTPYELLKNYRLKKAAQMLYQEQYTVSEVFMMTGFKSRTHFAKIFKDKYEVSPGKYAEKMNETIG</sequence>
<dbReference type="Gene3D" id="2.60.40.10">
    <property type="entry name" value="Immunoglobulins"/>
    <property type="match status" value="1"/>
</dbReference>
<keyword evidence="7" id="KW-0067">ATP-binding</keyword>
<dbReference type="FunFam" id="3.30.565.10:FF:000037">
    <property type="entry name" value="Hybrid sensor histidine kinase/response regulator"/>
    <property type="match status" value="1"/>
</dbReference>
<dbReference type="PROSITE" id="PS50109">
    <property type="entry name" value="HIS_KIN"/>
    <property type="match status" value="1"/>
</dbReference>
<keyword evidence="10" id="KW-0804">Transcription</keyword>
<dbReference type="GO" id="GO:0000155">
    <property type="term" value="F:phosphorelay sensor kinase activity"/>
    <property type="evidence" value="ECO:0007669"/>
    <property type="project" value="InterPro"/>
</dbReference>
<evidence type="ECO:0000256" key="5">
    <source>
        <dbReference type="ARBA" id="ARBA00022741"/>
    </source>
</evidence>
<dbReference type="InterPro" id="IPR011006">
    <property type="entry name" value="CheY-like_superfamily"/>
</dbReference>
<evidence type="ECO:0000256" key="1">
    <source>
        <dbReference type="ARBA" id="ARBA00000085"/>
    </source>
</evidence>
<keyword evidence="12" id="KW-1133">Transmembrane helix</keyword>
<reference evidence="16" key="1">
    <citation type="journal article" date="2014" name="Int. J. Syst. Evol. Microbiol.">
        <title>Complete genome sequence of Corynebacterium casei LMG S-19264T (=DSM 44701T), isolated from a smear-ripened cheese.</title>
        <authorList>
            <consortium name="US DOE Joint Genome Institute (JGI-PGF)"/>
            <person name="Walter F."/>
            <person name="Albersmeier A."/>
            <person name="Kalinowski J."/>
            <person name="Ruckert C."/>
        </authorList>
    </citation>
    <scope>NUCLEOTIDE SEQUENCE</scope>
    <source>
        <strain evidence="16">KCTC 12368</strain>
    </source>
</reference>